<keyword evidence="3" id="KW-0732">Signal</keyword>
<organism evidence="5">
    <name type="scientific">Eriocheir sinensis</name>
    <name type="common">Chinese mitten crab</name>
    <dbReference type="NCBI Taxonomy" id="95602"/>
    <lineage>
        <taxon>Eukaryota</taxon>
        <taxon>Metazoa</taxon>
        <taxon>Ecdysozoa</taxon>
        <taxon>Arthropoda</taxon>
        <taxon>Crustacea</taxon>
        <taxon>Multicrustacea</taxon>
        <taxon>Malacostraca</taxon>
        <taxon>Eumalacostraca</taxon>
        <taxon>Eucarida</taxon>
        <taxon>Decapoda</taxon>
        <taxon>Pleocyemata</taxon>
        <taxon>Brachyura</taxon>
        <taxon>Eubrachyura</taxon>
        <taxon>Grapsoidea</taxon>
        <taxon>Varunidae</taxon>
        <taxon>Eriocheir</taxon>
    </lineage>
</organism>
<dbReference type="PROSITE" id="PS50041">
    <property type="entry name" value="C_TYPE_LECTIN_2"/>
    <property type="match status" value="1"/>
</dbReference>
<dbReference type="InterPro" id="IPR016186">
    <property type="entry name" value="C-type_lectin-like/link_sf"/>
</dbReference>
<dbReference type="InterPro" id="IPR023415">
    <property type="entry name" value="LDLR_class-A_CS"/>
</dbReference>
<dbReference type="Pfam" id="PF00057">
    <property type="entry name" value="Ldl_recept_a"/>
    <property type="match status" value="1"/>
</dbReference>
<dbReference type="AlphaFoldDB" id="V5TF79"/>
<dbReference type="SUPFAM" id="SSF57424">
    <property type="entry name" value="LDL receptor-like module"/>
    <property type="match status" value="1"/>
</dbReference>
<dbReference type="InterPro" id="IPR016187">
    <property type="entry name" value="CTDL_fold"/>
</dbReference>
<dbReference type="CDD" id="cd00112">
    <property type="entry name" value="LDLa"/>
    <property type="match status" value="1"/>
</dbReference>
<evidence type="ECO:0000313" key="5">
    <source>
        <dbReference type="EMBL" id="AHB62786.1"/>
    </source>
</evidence>
<sequence>MVPAVTHPRLALALVFVLAALRPTEGGCSRDQIECNTGETCIYKHTLCDGQSNCPDGSDEARAICKFWPPKHHNCRSNTHSVFYYSGGCRNVNEMCTNHGWSSDLDPRICKIYFQDKLQPQQEKMSLSNELVVLLSSAVNSTLEHRKPDCPMLYTRVGKDCLSFFSPARVSWPEARHFCRNIHGDLWRFTDIAAYETLLAFIRKEQFTSDYWIGGRFDLDTNAWSWTTDDTVMPLGAPYWTLKHADSCVRRGPPHTDPFSDPPEALPGARCYPSELSPRERAAGWCAAMTFENYYYWSDELCDEAFSPLCVFTGPAAAREADDN</sequence>
<comment type="caution">
    <text evidence="2">Lacks conserved residue(s) required for the propagation of feature annotation.</text>
</comment>
<dbReference type="InterPro" id="IPR036055">
    <property type="entry name" value="LDL_receptor-like_sf"/>
</dbReference>
<name>V5TF79_ERISI</name>
<dbReference type="Gene3D" id="3.10.100.10">
    <property type="entry name" value="Mannose-Binding Protein A, subunit A"/>
    <property type="match status" value="1"/>
</dbReference>
<feature type="chain" id="PRO_5004740953" evidence="3">
    <location>
        <begin position="27"/>
        <end position="324"/>
    </location>
</feature>
<dbReference type="EMBL" id="KF726123">
    <property type="protein sequence ID" value="AHB62786.1"/>
    <property type="molecule type" value="mRNA"/>
</dbReference>
<dbReference type="CDD" id="cd00037">
    <property type="entry name" value="CLECT"/>
    <property type="match status" value="1"/>
</dbReference>
<dbReference type="PANTHER" id="PTHR45784">
    <property type="entry name" value="C-TYPE LECTIN DOMAIN FAMILY 20 MEMBER A-RELATED"/>
    <property type="match status" value="1"/>
</dbReference>
<proteinExistence type="evidence at transcript level"/>
<reference evidence="5" key="1">
    <citation type="journal article" date="2014" name="Dev. Comp. Immunol.">
        <title>An LDLa domain-containing C-type lectin is involved in the innate immunity of Eriocheir sinensis.</title>
        <authorList>
            <person name="Huang Y."/>
            <person name="An L."/>
            <person name="Hui K.M."/>
            <person name="Ren Q."/>
            <person name="Wang W."/>
        </authorList>
    </citation>
    <scope>NUCLEOTIDE SEQUENCE</scope>
</reference>
<evidence type="ECO:0000259" key="4">
    <source>
        <dbReference type="PROSITE" id="PS50041"/>
    </source>
</evidence>
<evidence type="ECO:0000256" key="3">
    <source>
        <dbReference type="SAM" id="SignalP"/>
    </source>
</evidence>
<keyword evidence="5" id="KW-0430">Lectin</keyword>
<accession>V5TF79</accession>
<feature type="signal peptide" evidence="3">
    <location>
        <begin position="1"/>
        <end position="26"/>
    </location>
</feature>
<protein>
    <submittedName>
        <fullName evidence="5">LDLa domain-containing C-type lectin</fullName>
    </submittedName>
</protein>
<dbReference type="PROSITE" id="PS01209">
    <property type="entry name" value="LDLRA_1"/>
    <property type="match status" value="1"/>
</dbReference>
<evidence type="ECO:0000256" key="1">
    <source>
        <dbReference type="ARBA" id="ARBA00023157"/>
    </source>
</evidence>
<dbReference type="GO" id="GO:0030246">
    <property type="term" value="F:carbohydrate binding"/>
    <property type="evidence" value="ECO:0007669"/>
    <property type="project" value="UniProtKB-KW"/>
</dbReference>
<dbReference type="Pfam" id="PF00059">
    <property type="entry name" value="Lectin_C"/>
    <property type="match status" value="1"/>
</dbReference>
<dbReference type="Gene3D" id="4.10.400.10">
    <property type="entry name" value="Low-density Lipoprotein Receptor"/>
    <property type="match status" value="1"/>
</dbReference>
<evidence type="ECO:0000256" key="2">
    <source>
        <dbReference type="PROSITE-ProRule" id="PRU00124"/>
    </source>
</evidence>
<dbReference type="PROSITE" id="PS50068">
    <property type="entry name" value="LDLRA_2"/>
    <property type="match status" value="1"/>
</dbReference>
<dbReference type="PANTHER" id="PTHR45784:SF3">
    <property type="entry name" value="C-TYPE LECTIN DOMAIN FAMILY 4 MEMBER K-LIKE-RELATED"/>
    <property type="match status" value="1"/>
</dbReference>
<dbReference type="InterPro" id="IPR002172">
    <property type="entry name" value="LDrepeatLR_classA_rpt"/>
</dbReference>
<dbReference type="SUPFAM" id="SSF56436">
    <property type="entry name" value="C-type lectin-like"/>
    <property type="match status" value="1"/>
</dbReference>
<dbReference type="OrthoDB" id="6351042at2759"/>
<feature type="domain" description="C-type lectin" evidence="4">
    <location>
        <begin position="157"/>
        <end position="311"/>
    </location>
</feature>
<dbReference type="InterPro" id="IPR001304">
    <property type="entry name" value="C-type_lectin-like"/>
</dbReference>
<dbReference type="SMART" id="SM00192">
    <property type="entry name" value="LDLa"/>
    <property type="match status" value="1"/>
</dbReference>
<keyword evidence="1" id="KW-1015">Disulfide bond</keyword>